<sequence length="62" mass="7046">MPLLHPVKLQPTLVTVRMRSHPLLSWTPFLARGAVDWTCFVSSVIVLFGPHRLPRHSGNYVL</sequence>
<organism evidence="1 2">
    <name type="scientific">Laccaria amethystina LaAM-08-1</name>
    <dbReference type="NCBI Taxonomy" id="1095629"/>
    <lineage>
        <taxon>Eukaryota</taxon>
        <taxon>Fungi</taxon>
        <taxon>Dikarya</taxon>
        <taxon>Basidiomycota</taxon>
        <taxon>Agaricomycotina</taxon>
        <taxon>Agaricomycetes</taxon>
        <taxon>Agaricomycetidae</taxon>
        <taxon>Agaricales</taxon>
        <taxon>Agaricineae</taxon>
        <taxon>Hydnangiaceae</taxon>
        <taxon>Laccaria</taxon>
    </lineage>
</organism>
<accession>A0A0C9XBM7</accession>
<dbReference type="Proteomes" id="UP000054477">
    <property type="component" value="Unassembled WGS sequence"/>
</dbReference>
<evidence type="ECO:0000313" key="2">
    <source>
        <dbReference type="Proteomes" id="UP000054477"/>
    </source>
</evidence>
<dbReference type="HOGENOM" id="CLU_2910336_0_0_1"/>
<protein>
    <submittedName>
        <fullName evidence="1">Uncharacterized protein</fullName>
    </submittedName>
</protein>
<reference evidence="1 2" key="1">
    <citation type="submission" date="2014-04" db="EMBL/GenBank/DDBJ databases">
        <authorList>
            <consortium name="DOE Joint Genome Institute"/>
            <person name="Kuo A."/>
            <person name="Kohler A."/>
            <person name="Nagy L.G."/>
            <person name="Floudas D."/>
            <person name="Copeland A."/>
            <person name="Barry K.W."/>
            <person name="Cichocki N."/>
            <person name="Veneault-Fourrey C."/>
            <person name="LaButti K."/>
            <person name="Lindquist E.A."/>
            <person name="Lipzen A."/>
            <person name="Lundell T."/>
            <person name="Morin E."/>
            <person name="Murat C."/>
            <person name="Sun H."/>
            <person name="Tunlid A."/>
            <person name="Henrissat B."/>
            <person name="Grigoriev I.V."/>
            <person name="Hibbett D.S."/>
            <person name="Martin F."/>
            <person name="Nordberg H.P."/>
            <person name="Cantor M.N."/>
            <person name="Hua S.X."/>
        </authorList>
    </citation>
    <scope>NUCLEOTIDE SEQUENCE [LARGE SCALE GENOMIC DNA]</scope>
    <source>
        <strain evidence="1 2">LaAM-08-1</strain>
    </source>
</reference>
<reference evidence="2" key="2">
    <citation type="submission" date="2015-01" db="EMBL/GenBank/DDBJ databases">
        <title>Evolutionary Origins and Diversification of the Mycorrhizal Mutualists.</title>
        <authorList>
            <consortium name="DOE Joint Genome Institute"/>
            <consortium name="Mycorrhizal Genomics Consortium"/>
            <person name="Kohler A."/>
            <person name="Kuo A."/>
            <person name="Nagy L.G."/>
            <person name="Floudas D."/>
            <person name="Copeland A."/>
            <person name="Barry K.W."/>
            <person name="Cichocki N."/>
            <person name="Veneault-Fourrey C."/>
            <person name="LaButti K."/>
            <person name="Lindquist E.A."/>
            <person name="Lipzen A."/>
            <person name="Lundell T."/>
            <person name="Morin E."/>
            <person name="Murat C."/>
            <person name="Riley R."/>
            <person name="Ohm R."/>
            <person name="Sun H."/>
            <person name="Tunlid A."/>
            <person name="Henrissat B."/>
            <person name="Grigoriev I.V."/>
            <person name="Hibbett D.S."/>
            <person name="Martin F."/>
        </authorList>
    </citation>
    <scope>NUCLEOTIDE SEQUENCE [LARGE SCALE GENOMIC DNA]</scope>
    <source>
        <strain evidence="2">LaAM-08-1</strain>
    </source>
</reference>
<dbReference type="AlphaFoldDB" id="A0A0C9XBM7"/>
<gene>
    <name evidence="1" type="ORF">K443DRAFT_680401</name>
</gene>
<name>A0A0C9XBM7_9AGAR</name>
<dbReference type="EMBL" id="KN838659">
    <property type="protein sequence ID" value="KIJ98883.1"/>
    <property type="molecule type" value="Genomic_DNA"/>
</dbReference>
<keyword evidence="2" id="KW-1185">Reference proteome</keyword>
<evidence type="ECO:0000313" key="1">
    <source>
        <dbReference type="EMBL" id="KIJ98883.1"/>
    </source>
</evidence>
<proteinExistence type="predicted"/>